<dbReference type="InterPro" id="IPR015943">
    <property type="entry name" value="WD40/YVTN_repeat-like_dom_sf"/>
</dbReference>
<dbReference type="PROSITE" id="PS50294">
    <property type="entry name" value="WD_REPEATS_REGION"/>
    <property type="match status" value="1"/>
</dbReference>
<dbReference type="PROSITE" id="PS50082">
    <property type="entry name" value="WD_REPEATS_2"/>
    <property type="match status" value="2"/>
</dbReference>
<organism evidence="13 14">
    <name type="scientific">Chytriomyces confervae</name>
    <dbReference type="NCBI Taxonomy" id="246404"/>
    <lineage>
        <taxon>Eukaryota</taxon>
        <taxon>Fungi</taxon>
        <taxon>Fungi incertae sedis</taxon>
        <taxon>Chytridiomycota</taxon>
        <taxon>Chytridiomycota incertae sedis</taxon>
        <taxon>Chytridiomycetes</taxon>
        <taxon>Chytridiales</taxon>
        <taxon>Chytriomycetaceae</taxon>
        <taxon>Chytriomyces</taxon>
    </lineage>
</organism>
<dbReference type="Pfam" id="PF00400">
    <property type="entry name" value="WD40"/>
    <property type="match status" value="3"/>
</dbReference>
<comment type="similarity">
    <text evidence="3">Belongs to the wax synthase family.</text>
</comment>
<comment type="pathway">
    <text evidence="2">Secondary metabolite biosynthesis.</text>
</comment>
<evidence type="ECO:0000256" key="11">
    <source>
        <dbReference type="SAM" id="Phobius"/>
    </source>
</evidence>
<evidence type="ECO:0000313" key="13">
    <source>
        <dbReference type="EMBL" id="TPX69532.1"/>
    </source>
</evidence>
<dbReference type="Gene3D" id="2.130.10.10">
    <property type="entry name" value="YVTN repeat-like/Quinoprotein amine dehydrogenase"/>
    <property type="match status" value="2"/>
</dbReference>
<feature type="transmembrane region" description="Helical" evidence="11">
    <location>
        <begin position="158"/>
        <end position="175"/>
    </location>
</feature>
<evidence type="ECO:0000256" key="9">
    <source>
        <dbReference type="ARBA" id="ARBA00023136"/>
    </source>
</evidence>
<dbReference type="Pfam" id="PF13813">
    <property type="entry name" value="MBOAT_2"/>
    <property type="match status" value="1"/>
</dbReference>
<keyword evidence="8 11" id="KW-1133">Transmembrane helix</keyword>
<name>A0A507F0C0_9FUNG</name>
<protein>
    <submittedName>
        <fullName evidence="13">Long-chain-alcohol O-fatty-acyltransferase</fullName>
    </submittedName>
</protein>
<dbReference type="STRING" id="246404.A0A507F0C0"/>
<dbReference type="InterPro" id="IPR032805">
    <property type="entry name" value="Wax_synthase_dom"/>
</dbReference>
<feature type="transmembrane region" description="Helical" evidence="11">
    <location>
        <begin position="225"/>
        <end position="244"/>
    </location>
</feature>
<dbReference type="PANTHER" id="PTHR31595:SF57">
    <property type="entry name" value="OS04G0481900 PROTEIN"/>
    <property type="match status" value="1"/>
</dbReference>
<evidence type="ECO:0000313" key="14">
    <source>
        <dbReference type="Proteomes" id="UP000320333"/>
    </source>
</evidence>
<keyword evidence="4 10" id="KW-0853">WD repeat</keyword>
<keyword evidence="13" id="KW-0012">Acyltransferase</keyword>
<comment type="caution">
    <text evidence="13">The sequence shown here is derived from an EMBL/GenBank/DDBJ whole genome shotgun (WGS) entry which is preliminary data.</text>
</comment>
<feature type="transmembrane region" description="Helical" evidence="11">
    <location>
        <begin position="68"/>
        <end position="87"/>
    </location>
</feature>
<feature type="transmembrane region" description="Helical" evidence="11">
    <location>
        <begin position="25"/>
        <end position="47"/>
    </location>
</feature>
<dbReference type="InterPro" id="IPR044851">
    <property type="entry name" value="Wax_synthase"/>
</dbReference>
<evidence type="ECO:0000256" key="1">
    <source>
        <dbReference type="ARBA" id="ARBA00004141"/>
    </source>
</evidence>
<feature type="repeat" description="WD" evidence="10">
    <location>
        <begin position="746"/>
        <end position="764"/>
    </location>
</feature>
<evidence type="ECO:0000256" key="10">
    <source>
        <dbReference type="PROSITE-ProRule" id="PRU00221"/>
    </source>
</evidence>
<evidence type="ECO:0000256" key="7">
    <source>
        <dbReference type="ARBA" id="ARBA00022737"/>
    </source>
</evidence>
<evidence type="ECO:0000259" key="12">
    <source>
        <dbReference type="Pfam" id="PF13813"/>
    </source>
</evidence>
<proteinExistence type="inferred from homology"/>
<reference evidence="13 14" key="1">
    <citation type="journal article" date="2019" name="Sci. Rep.">
        <title>Comparative genomics of chytrid fungi reveal insights into the obligate biotrophic and pathogenic lifestyle of Synchytrium endobioticum.</title>
        <authorList>
            <person name="van de Vossenberg B.T.L.H."/>
            <person name="Warris S."/>
            <person name="Nguyen H.D.T."/>
            <person name="van Gent-Pelzer M.P.E."/>
            <person name="Joly D.L."/>
            <person name="van de Geest H.C."/>
            <person name="Bonants P.J.M."/>
            <person name="Smith D.S."/>
            <person name="Levesque C.A."/>
            <person name="van der Lee T.A.J."/>
        </authorList>
    </citation>
    <scope>NUCLEOTIDE SEQUENCE [LARGE SCALE GENOMIC DNA]</scope>
    <source>
        <strain evidence="13 14">CBS 675.73</strain>
    </source>
</reference>
<evidence type="ECO:0000256" key="5">
    <source>
        <dbReference type="ARBA" id="ARBA00022679"/>
    </source>
</evidence>
<dbReference type="InterPro" id="IPR036322">
    <property type="entry name" value="WD40_repeat_dom_sf"/>
</dbReference>
<dbReference type="AlphaFoldDB" id="A0A507F0C0"/>
<feature type="domain" description="Wax synthase" evidence="12">
    <location>
        <begin position="104"/>
        <end position="198"/>
    </location>
</feature>
<comment type="subcellular location">
    <subcellularLocation>
        <location evidence="1">Membrane</location>
        <topology evidence="1">Multi-pass membrane protein</topology>
    </subcellularLocation>
</comment>
<keyword evidence="6 11" id="KW-0812">Transmembrane</keyword>
<dbReference type="InterPro" id="IPR001680">
    <property type="entry name" value="WD40_rpt"/>
</dbReference>
<evidence type="ECO:0000256" key="4">
    <source>
        <dbReference type="ARBA" id="ARBA00022574"/>
    </source>
</evidence>
<gene>
    <name evidence="13" type="ORF">CcCBS67573_g06823</name>
</gene>
<evidence type="ECO:0000256" key="8">
    <source>
        <dbReference type="ARBA" id="ARBA00022989"/>
    </source>
</evidence>
<keyword evidence="7" id="KW-0677">Repeat</keyword>
<dbReference type="PANTHER" id="PTHR31595">
    <property type="entry name" value="LONG-CHAIN-ALCOHOL O-FATTY-ACYLTRANSFERASE 3-RELATED"/>
    <property type="match status" value="1"/>
</dbReference>
<accession>A0A507F0C0</accession>
<dbReference type="OrthoDB" id="1932312at2759"/>
<keyword evidence="14" id="KW-1185">Reference proteome</keyword>
<dbReference type="GO" id="GO:0016020">
    <property type="term" value="C:membrane"/>
    <property type="evidence" value="ECO:0007669"/>
    <property type="project" value="UniProtKB-SubCell"/>
</dbReference>
<dbReference type="InterPro" id="IPR019775">
    <property type="entry name" value="WD40_repeat_CS"/>
</dbReference>
<dbReference type="GO" id="GO:0006629">
    <property type="term" value="P:lipid metabolic process"/>
    <property type="evidence" value="ECO:0007669"/>
    <property type="project" value="InterPro"/>
</dbReference>
<dbReference type="EMBL" id="QEAP01000313">
    <property type="protein sequence ID" value="TPX69532.1"/>
    <property type="molecule type" value="Genomic_DNA"/>
</dbReference>
<sequence length="764" mass="84115">MAVKQNAWEKAHVRTASIKDRNSLFYLQFLAQQVMHIFIFNVGLAHYEARPFPALQPRFLIPFQDTELMMECFIFVLVAFSLMQLYYDTAMLTTAVLTGCDFYPLHNAPYFATSLRDFWSHRWNLPIKSCLHHFVFAPVLRSLQCLKKRDSNQRNHRINAVIATMAVFIFSGIMHEFNVVNALLGVWPHGSNMRFFLLNGLLCVGQEMVQAWTGFGRTWGRGANIPVTASLLLSMSPFFIAPYTKVIQHKFIFRSDGVISFILTKLNLKNSTKHVSLLLALAHLESEGVNLEETGLTARFAASIKEAVDQVSCLDDRLSQMSISANEERESNSKDVSSMLPFSLAAVVEFFLSSKSAPVSSDNAPSIHSSRLQFERCESLSPKETALIPTAGSVLSVAESPSLDTIVASVSNKQLIFRNRSTGEVEHMTVQSPVLSLAVHPVHGNWVAAAAMDGTCVIVDALEKRVIQSFKHHSKYVSRVAFSKSGAFMVTAGYDWAVTVYALDEGSNFVQIHSMTFLGAIESLVFLPARLGTRLGMDSQEPADETFVVGCRNDSALHFVSFNPANGTASTEPTHHSRHSMNLNGDDWVSFTPMDMCVTVQEGVGLLAVYTDMPSGRVCFYTVNQIPRVDAISPFLVEFVGDCFGVVADAFSRPKCVFVWKDTFDSTKGTNSPKRALLLAATSDDNKVVLFDVGTVFSTQAGSASFKLGGASDFHAPLARKVGECLGHEGLVRALCVSLVDTGGVSGTILYTGSFDKSLRVWNV</sequence>
<dbReference type="GO" id="GO:0008374">
    <property type="term" value="F:O-acyltransferase activity"/>
    <property type="evidence" value="ECO:0007669"/>
    <property type="project" value="InterPro"/>
</dbReference>
<evidence type="ECO:0000256" key="6">
    <source>
        <dbReference type="ARBA" id="ARBA00022692"/>
    </source>
</evidence>
<feature type="transmembrane region" description="Helical" evidence="11">
    <location>
        <begin position="195"/>
        <end position="213"/>
    </location>
</feature>
<feature type="repeat" description="WD" evidence="10">
    <location>
        <begin position="470"/>
        <end position="511"/>
    </location>
</feature>
<dbReference type="PROSITE" id="PS00678">
    <property type="entry name" value="WD_REPEATS_1"/>
    <property type="match status" value="1"/>
</dbReference>
<evidence type="ECO:0000256" key="3">
    <source>
        <dbReference type="ARBA" id="ARBA00007282"/>
    </source>
</evidence>
<keyword evidence="9 11" id="KW-0472">Membrane</keyword>
<dbReference type="Proteomes" id="UP000320333">
    <property type="component" value="Unassembled WGS sequence"/>
</dbReference>
<dbReference type="SUPFAM" id="SSF50978">
    <property type="entry name" value="WD40 repeat-like"/>
    <property type="match status" value="1"/>
</dbReference>
<keyword evidence="5 13" id="KW-0808">Transferase</keyword>
<dbReference type="SMART" id="SM00320">
    <property type="entry name" value="WD40"/>
    <property type="match status" value="4"/>
</dbReference>
<evidence type="ECO:0000256" key="2">
    <source>
        <dbReference type="ARBA" id="ARBA00005179"/>
    </source>
</evidence>